<dbReference type="OrthoDB" id="6402248at2"/>
<protein>
    <submittedName>
        <fullName evidence="1">DUF4269 domain-containing protein</fullName>
    </submittedName>
</protein>
<keyword evidence="2" id="KW-1185">Reference proteome</keyword>
<comment type="caution">
    <text evidence="1">The sequence shown here is derived from an EMBL/GenBank/DDBJ whole genome shotgun (WGS) entry which is preliminary data.</text>
</comment>
<dbReference type="EMBL" id="WQLA01000001">
    <property type="protein sequence ID" value="MVN89966.1"/>
    <property type="molecule type" value="Genomic_DNA"/>
</dbReference>
<name>A0A6I4I935_9SPHI</name>
<sequence length="179" mass="20334">MPYINFDNIDYLANGTSRQQSAYRALTSLNILSLLQLFEAVLAGTVPLNIDIQGSDLDILCHYTDKGSFINTLVKEFSFLDRFKIYETSIGGTDAVVANFFADDWEVEVFGQSIPVKQQFGYRHMIIEHQLLEHKGESFRQQIIQLKQQGYKTEPAFAKALNLEGNPYIALLDVYPSKN</sequence>
<organism evidence="1 2">
    <name type="scientific">Mucilaginibacter aquatilis</name>
    <dbReference type="NCBI Taxonomy" id="1517760"/>
    <lineage>
        <taxon>Bacteria</taxon>
        <taxon>Pseudomonadati</taxon>
        <taxon>Bacteroidota</taxon>
        <taxon>Sphingobacteriia</taxon>
        <taxon>Sphingobacteriales</taxon>
        <taxon>Sphingobacteriaceae</taxon>
        <taxon>Mucilaginibacter</taxon>
    </lineage>
</organism>
<reference evidence="1 2" key="1">
    <citation type="submission" date="2019-12" db="EMBL/GenBank/DDBJ databases">
        <title>Mucilaginibacter sp. HME9299 genome sequencing and assembly.</title>
        <authorList>
            <person name="Kang H."/>
            <person name="Kim H."/>
            <person name="Joh K."/>
        </authorList>
    </citation>
    <scope>NUCLEOTIDE SEQUENCE [LARGE SCALE GENOMIC DNA]</scope>
    <source>
        <strain evidence="1 2">HME9299</strain>
    </source>
</reference>
<accession>A0A6I4I935</accession>
<dbReference type="Proteomes" id="UP000434850">
    <property type="component" value="Unassembled WGS sequence"/>
</dbReference>
<proteinExistence type="predicted"/>
<dbReference type="InterPro" id="IPR025365">
    <property type="entry name" value="DUF4269"/>
</dbReference>
<dbReference type="AlphaFoldDB" id="A0A6I4I935"/>
<dbReference type="RefSeq" id="WP_157539751.1">
    <property type="nucleotide sequence ID" value="NZ_WQLA01000001.1"/>
</dbReference>
<evidence type="ECO:0000313" key="1">
    <source>
        <dbReference type="EMBL" id="MVN89966.1"/>
    </source>
</evidence>
<dbReference type="Pfam" id="PF14091">
    <property type="entry name" value="DUF4269"/>
    <property type="match status" value="1"/>
</dbReference>
<gene>
    <name evidence="1" type="ORF">GO816_02400</name>
</gene>
<evidence type="ECO:0000313" key="2">
    <source>
        <dbReference type="Proteomes" id="UP000434850"/>
    </source>
</evidence>